<protein>
    <submittedName>
        <fullName evidence="1">Uncharacterized protein</fullName>
    </submittedName>
</protein>
<gene>
    <name evidence="1" type="ORF">HMPREF0220_1457</name>
</gene>
<dbReference type="EMBL" id="ADNX01000036">
    <property type="protein sequence ID" value="EFH07556.1"/>
    <property type="molecule type" value="Genomic_DNA"/>
</dbReference>
<evidence type="ECO:0000313" key="1">
    <source>
        <dbReference type="EMBL" id="EFH07556.1"/>
    </source>
</evidence>
<evidence type="ECO:0000313" key="2">
    <source>
        <dbReference type="Proteomes" id="UP000003227"/>
    </source>
</evidence>
<reference evidence="1 2" key="1">
    <citation type="submission" date="2010-05" db="EMBL/GenBank/DDBJ databases">
        <authorList>
            <person name="Qin X."/>
            <person name="Bachman B."/>
            <person name="Battles P."/>
            <person name="Bell A."/>
            <person name="Bess C."/>
            <person name="Bickham C."/>
            <person name="Chaboub L."/>
            <person name="Chen D."/>
            <person name="Coyle M."/>
            <person name="Deiros D.R."/>
            <person name="Dinh H."/>
            <person name="Forbes L."/>
            <person name="Fowler G."/>
            <person name="Francisco L."/>
            <person name="Fu Q."/>
            <person name="Gubbala S."/>
            <person name="Hale W."/>
            <person name="Han Y."/>
            <person name="Hemphill L."/>
            <person name="Highlander S.K."/>
            <person name="Hirani K."/>
            <person name="Hogues M."/>
            <person name="Jackson L."/>
            <person name="Jakkamsetti A."/>
            <person name="Javaid M."/>
            <person name="Jiang H."/>
            <person name="Korchina V."/>
            <person name="Kovar C."/>
            <person name="Lara F."/>
            <person name="Lee S."/>
            <person name="Mata R."/>
            <person name="Mathew T."/>
            <person name="Moen C."/>
            <person name="Morales K."/>
            <person name="Munidasa M."/>
            <person name="Nazareth L."/>
            <person name="Ngo R."/>
            <person name="Nguyen L."/>
            <person name="Okwuonu G."/>
            <person name="Ongeri F."/>
            <person name="Patil S."/>
            <person name="Petrosino J."/>
            <person name="Pham C."/>
            <person name="Pham P."/>
            <person name="Pu L.-L."/>
            <person name="Puazo M."/>
            <person name="Raj R."/>
            <person name="Reid J."/>
            <person name="Rouhana J."/>
            <person name="Saada N."/>
            <person name="Shang Y."/>
            <person name="Simmons D."/>
            <person name="Thornton R."/>
            <person name="Warren J."/>
            <person name="Weissenberger G."/>
            <person name="Zhang J."/>
            <person name="Zhang L."/>
            <person name="Zhou C."/>
            <person name="Zhu D."/>
            <person name="Muzny D."/>
            <person name="Worley K."/>
            <person name="Gibbs R."/>
        </authorList>
    </citation>
    <scope>NUCLEOTIDE SEQUENCE [LARGE SCALE GENOMIC DNA]</scope>
    <source>
        <strain evidence="1 2">NAP08</strain>
    </source>
</reference>
<dbReference type="AlphaFoldDB" id="D5Q3H5"/>
<dbReference type="Proteomes" id="UP000003227">
    <property type="component" value="Unassembled WGS sequence"/>
</dbReference>
<accession>D5Q3H5</accession>
<comment type="caution">
    <text evidence="1">The sequence shown here is derived from an EMBL/GenBank/DDBJ whole genome shotgun (WGS) entry which is preliminary data.</text>
</comment>
<proteinExistence type="predicted"/>
<dbReference type="HOGENOM" id="CLU_3255477_0_0_9"/>
<organism evidence="1 2">
    <name type="scientific">Clostridioides difficile NAP08</name>
    <dbReference type="NCBI Taxonomy" id="525259"/>
    <lineage>
        <taxon>Bacteria</taxon>
        <taxon>Bacillati</taxon>
        <taxon>Bacillota</taxon>
        <taxon>Clostridia</taxon>
        <taxon>Peptostreptococcales</taxon>
        <taxon>Peptostreptococcaceae</taxon>
        <taxon>Clostridioides</taxon>
    </lineage>
</organism>
<name>D5Q3H5_CLODI</name>
<sequence length="42" mass="4788">MPQAEEIGIATVFKYISCYCLTKSNLLTLHKKKYLNTSHVTV</sequence>